<evidence type="ECO:0000313" key="3">
    <source>
        <dbReference type="Proteomes" id="UP001268864"/>
    </source>
</evidence>
<dbReference type="Proteomes" id="UP001268864">
    <property type="component" value="Unassembled WGS sequence"/>
</dbReference>
<feature type="transmembrane region" description="Helical" evidence="1">
    <location>
        <begin position="16"/>
        <end position="39"/>
    </location>
</feature>
<gene>
    <name evidence="2" type="ORF">NDI86_03845</name>
</gene>
<evidence type="ECO:0000256" key="1">
    <source>
        <dbReference type="SAM" id="Phobius"/>
    </source>
</evidence>
<keyword evidence="3" id="KW-1185">Reference proteome</keyword>
<evidence type="ECO:0008006" key="4">
    <source>
        <dbReference type="Google" id="ProtNLM"/>
    </source>
</evidence>
<sequence>MSLPLLFPGLPGGVELLVILLLMATLLVVPLVAAGYLLWKRRGRADSDDGQTAGGE</sequence>
<dbReference type="RefSeq" id="WP_310899080.1">
    <property type="nucleotide sequence ID" value="NZ_JAMQOS010000001.1"/>
</dbReference>
<protein>
    <recommendedName>
        <fullName evidence="4">Preprotein translocase subunit TatA</fullName>
    </recommendedName>
</protein>
<dbReference type="EMBL" id="JAMQOS010000001">
    <property type="protein sequence ID" value="MDS0281242.1"/>
    <property type="molecule type" value="Genomic_DNA"/>
</dbReference>
<name>A0ABU2FLY8_9EURY</name>
<organism evidence="2 3">
    <name type="scientific">Haloarcula onubensis</name>
    <dbReference type="NCBI Taxonomy" id="2950539"/>
    <lineage>
        <taxon>Archaea</taxon>
        <taxon>Methanobacteriati</taxon>
        <taxon>Methanobacteriota</taxon>
        <taxon>Stenosarchaea group</taxon>
        <taxon>Halobacteria</taxon>
        <taxon>Halobacteriales</taxon>
        <taxon>Haloarculaceae</taxon>
        <taxon>Haloarcula</taxon>
    </lineage>
</organism>
<keyword evidence="1" id="KW-0472">Membrane</keyword>
<proteinExistence type="predicted"/>
<keyword evidence="1" id="KW-0812">Transmembrane</keyword>
<accession>A0ABU2FLY8</accession>
<comment type="caution">
    <text evidence="2">The sequence shown here is derived from an EMBL/GenBank/DDBJ whole genome shotgun (WGS) entry which is preliminary data.</text>
</comment>
<reference evidence="2 3" key="1">
    <citation type="submission" date="2022-06" db="EMBL/GenBank/DDBJ databases">
        <title>Halomicroarcula sp. a new haloarchaeum isolate from saline soil.</title>
        <authorList>
            <person name="Strakova D."/>
            <person name="Galisteo C."/>
            <person name="Sanchez-Porro C."/>
            <person name="Ventosa A."/>
        </authorList>
    </citation>
    <scope>NUCLEOTIDE SEQUENCE [LARGE SCALE GENOMIC DNA]</scope>
    <source>
        <strain evidence="2 3">S3CR25-11</strain>
    </source>
</reference>
<keyword evidence="1" id="KW-1133">Transmembrane helix</keyword>
<evidence type="ECO:0000313" key="2">
    <source>
        <dbReference type="EMBL" id="MDS0281242.1"/>
    </source>
</evidence>